<dbReference type="SUPFAM" id="SSF52540">
    <property type="entry name" value="P-loop containing nucleoside triphosphate hydrolases"/>
    <property type="match status" value="1"/>
</dbReference>
<evidence type="ECO:0000313" key="2">
    <source>
        <dbReference type="Proteomes" id="UP000812966"/>
    </source>
</evidence>
<dbReference type="EMBL" id="JABELV010000097">
    <property type="protein sequence ID" value="KAG7531228.1"/>
    <property type="molecule type" value="Genomic_DNA"/>
</dbReference>
<comment type="caution">
    <text evidence="1">The sequence shown here is derived from an EMBL/GenBank/DDBJ whole genome shotgun (WGS) entry which is preliminary data.</text>
</comment>
<organism evidence="1 2">
    <name type="scientific">Filobasidium floriforme</name>
    <dbReference type="NCBI Taxonomy" id="5210"/>
    <lineage>
        <taxon>Eukaryota</taxon>
        <taxon>Fungi</taxon>
        <taxon>Dikarya</taxon>
        <taxon>Basidiomycota</taxon>
        <taxon>Agaricomycotina</taxon>
        <taxon>Tremellomycetes</taxon>
        <taxon>Filobasidiales</taxon>
        <taxon>Filobasidiaceae</taxon>
        <taxon>Filobasidium</taxon>
    </lineage>
</organism>
<evidence type="ECO:0000313" key="1">
    <source>
        <dbReference type="EMBL" id="KAG7531228.1"/>
    </source>
</evidence>
<dbReference type="PANTHER" id="PTHR48419:SF1">
    <property type="entry name" value="SULFOTRANSFERASE DOMAIN-CONTAINING PROTEIN"/>
    <property type="match status" value="1"/>
</dbReference>
<name>A0A8K0NM99_9TREE</name>
<reference evidence="1" key="1">
    <citation type="submission" date="2020-04" db="EMBL/GenBank/DDBJ databases">
        <title>Analysis of mating type loci in Filobasidium floriforme.</title>
        <authorList>
            <person name="Nowrousian M."/>
        </authorList>
    </citation>
    <scope>NUCLEOTIDE SEQUENCE</scope>
    <source>
        <strain evidence="1">CBS 6242</strain>
    </source>
</reference>
<protein>
    <recommendedName>
        <fullName evidence="3">P-loop containing nucleoside triphosphate hydrolase protein</fullName>
    </recommendedName>
</protein>
<evidence type="ECO:0008006" key="3">
    <source>
        <dbReference type="Google" id="ProtNLM"/>
    </source>
</evidence>
<accession>A0A8K0NM99</accession>
<sequence>MSSAPSPAEPRPRTVILWVHPRSTSTMFECCMLNKQDEFRVLHEPMGDAFYFGPERVSNRYTPECCDKEYPQFKDSTFAKVWGNMVDATTEGPSRTFSKDMAQYIFNQARSTNVTSVPSLTSEGGDNDNSSLIPTALLTDPTVHHTFLIRHPSKAVPSYERLCYPGSETGFDYFDPEEAGYRELRMLFDVVRESNKRQGRPAPLLIESEELLKNPKDVMKLWCDDCGIDFDENMLTWNEGTREHFAKWPGFHTSAEQSKGVGQVSHRNVEPVKEENVEKVDQCIQQAMADYDYLRGFAKGPSV</sequence>
<dbReference type="PANTHER" id="PTHR48419">
    <property type="entry name" value="SULFOTRANSFERASE DOMAIN-CONTAINING PROTEIN"/>
    <property type="match status" value="1"/>
</dbReference>
<proteinExistence type="predicted"/>
<dbReference type="Proteomes" id="UP000812966">
    <property type="component" value="Unassembled WGS sequence"/>
</dbReference>
<dbReference type="InterPro" id="IPR053226">
    <property type="entry name" value="Pyrrolopyrazine_biosynth_F"/>
</dbReference>
<keyword evidence="2" id="KW-1185">Reference proteome</keyword>
<dbReference type="OrthoDB" id="2405944at2759"/>
<gene>
    <name evidence="1" type="ORF">FFLO_04532</name>
</gene>
<dbReference type="Gene3D" id="3.40.50.300">
    <property type="entry name" value="P-loop containing nucleotide triphosphate hydrolases"/>
    <property type="match status" value="1"/>
</dbReference>
<dbReference type="AlphaFoldDB" id="A0A8K0NM99"/>
<dbReference type="InterPro" id="IPR027417">
    <property type="entry name" value="P-loop_NTPase"/>
</dbReference>